<organism evidence="1 2">
    <name type="scientific">Nocardia cerradoensis</name>
    <dbReference type="NCBI Taxonomy" id="85688"/>
    <lineage>
        <taxon>Bacteria</taxon>
        <taxon>Bacillati</taxon>
        <taxon>Actinomycetota</taxon>
        <taxon>Actinomycetes</taxon>
        <taxon>Mycobacteriales</taxon>
        <taxon>Nocardiaceae</taxon>
        <taxon>Nocardia</taxon>
    </lineage>
</organism>
<dbReference type="AlphaFoldDB" id="A0A231H5I6"/>
<name>A0A231H5I6_9NOCA</name>
<evidence type="ECO:0000313" key="2">
    <source>
        <dbReference type="Proteomes" id="UP000215506"/>
    </source>
</evidence>
<dbReference type="EMBL" id="NGAF01000007">
    <property type="protein sequence ID" value="OXR44263.1"/>
    <property type="molecule type" value="Genomic_DNA"/>
</dbReference>
<comment type="caution">
    <text evidence="1">The sequence shown here is derived from an EMBL/GenBank/DDBJ whole genome shotgun (WGS) entry which is preliminary data.</text>
</comment>
<dbReference type="Proteomes" id="UP000215506">
    <property type="component" value="Unassembled WGS sequence"/>
</dbReference>
<sequence length="432" mass="46561">MTDPVTRAQLILLARTLHVPPERLAYLERLGARNLHELQQRMAAIVFDQHAETFRRISRLVPIIPLGISMPLVQKLVPPALTGRAAGAVGVDHPKKAAETVALLGIGYAADCAPYLDPRTVGELADIAPPEPIVQIVNEVLRRRDYITAGPFLGYASPRLIEAVERGVPDDEGLIFSASFAFSTSALTSVLRQLLNGPARRMPRMIQTVLHGSPELRLAALSIFARCDADVVADVGDIVLGVGTPAVLCNLVTTAIHGRAVRDMAVFFDTLRPAALAAMAALPIFTDPAVAAALLQGLEGCSDPPPWRGLFALLAQLDPTMRPALAAMLAQQSDATIAALPSHATEADLWPVLLDIVAAGDHSVQERIGSRWAMLPPERRAGVQWHLDERGDDPRLTTVARAVAASSVSVEEVFFRRRQLGRRRGADSWDAV</sequence>
<reference evidence="1 2" key="1">
    <citation type="submission" date="2017-07" db="EMBL/GenBank/DDBJ databases">
        <title>First draft Genome Sequence of Nocardia cerradoensis isolated from human infection.</title>
        <authorList>
            <person name="Carrasco G."/>
        </authorList>
    </citation>
    <scope>NUCLEOTIDE SEQUENCE [LARGE SCALE GENOMIC DNA]</scope>
    <source>
        <strain evidence="1 2">CNM20130759</strain>
    </source>
</reference>
<keyword evidence="2" id="KW-1185">Reference proteome</keyword>
<proteinExistence type="predicted"/>
<evidence type="ECO:0000313" key="1">
    <source>
        <dbReference type="EMBL" id="OXR44263.1"/>
    </source>
</evidence>
<protein>
    <submittedName>
        <fullName evidence="1">Uncharacterized protein</fullName>
    </submittedName>
</protein>
<gene>
    <name evidence="1" type="ORF">B7C42_03824</name>
</gene>
<accession>A0A231H5I6</accession>
<dbReference type="RefSeq" id="WP_039777606.1">
    <property type="nucleotide sequence ID" value="NZ_JAAXOR010000002.1"/>
</dbReference>